<dbReference type="Gene3D" id="3.40.50.720">
    <property type="entry name" value="NAD(P)-binding Rossmann-like Domain"/>
    <property type="match status" value="2"/>
</dbReference>
<dbReference type="EMBL" id="JAYDYQ010001088">
    <property type="protein sequence ID" value="KAK4488295.1"/>
    <property type="molecule type" value="Genomic_DNA"/>
</dbReference>
<gene>
    <name evidence="1" type="ORF">RD792_004051</name>
</gene>
<dbReference type="PRINTS" id="PR00081">
    <property type="entry name" value="GDHRDH"/>
</dbReference>
<sequence>MWIFGRKGASGFSASSTAEEVAQDIDASGLTAIITGASSGIGKETARVLALRGARVIMAVRNVESGKEVKETIIKEIPNAKIDVMELDLSCMTSVRKFASDYNSLALPLNLLIYNNLRAYGQSKLANILHANELTRRFKEEGVQITVNSLHPGVIATNLFRHHGFIDGILNWFGKYFTKNIPQGAATACYLALHPKVKGVNGEYFMDSNIAKASSFGQDAELAKKLWDFSFNAIDLLN</sequence>
<dbReference type="InterPro" id="IPR055280">
    <property type="entry name" value="TIC32"/>
</dbReference>
<keyword evidence="2" id="KW-1185">Reference proteome</keyword>
<name>A0ABR0DGB8_9LAMI</name>
<protein>
    <submittedName>
        <fullName evidence="1">Uncharacterized protein</fullName>
    </submittedName>
</protein>
<dbReference type="Proteomes" id="UP001291926">
    <property type="component" value="Unassembled WGS sequence"/>
</dbReference>
<dbReference type="InterPro" id="IPR036291">
    <property type="entry name" value="NAD(P)-bd_dom_sf"/>
</dbReference>
<comment type="caution">
    <text evidence="1">The sequence shown here is derived from an EMBL/GenBank/DDBJ whole genome shotgun (WGS) entry which is preliminary data.</text>
</comment>
<organism evidence="1 2">
    <name type="scientific">Penstemon davidsonii</name>
    <dbReference type="NCBI Taxonomy" id="160366"/>
    <lineage>
        <taxon>Eukaryota</taxon>
        <taxon>Viridiplantae</taxon>
        <taxon>Streptophyta</taxon>
        <taxon>Embryophyta</taxon>
        <taxon>Tracheophyta</taxon>
        <taxon>Spermatophyta</taxon>
        <taxon>Magnoliopsida</taxon>
        <taxon>eudicotyledons</taxon>
        <taxon>Gunneridae</taxon>
        <taxon>Pentapetalae</taxon>
        <taxon>asterids</taxon>
        <taxon>lamiids</taxon>
        <taxon>Lamiales</taxon>
        <taxon>Plantaginaceae</taxon>
        <taxon>Cheloneae</taxon>
        <taxon>Penstemon</taxon>
    </lineage>
</organism>
<dbReference type="Pfam" id="PF00106">
    <property type="entry name" value="adh_short"/>
    <property type="match status" value="1"/>
</dbReference>
<evidence type="ECO:0000313" key="2">
    <source>
        <dbReference type="Proteomes" id="UP001291926"/>
    </source>
</evidence>
<dbReference type="InterPro" id="IPR002347">
    <property type="entry name" value="SDR_fam"/>
</dbReference>
<proteinExistence type="predicted"/>
<evidence type="ECO:0000313" key="1">
    <source>
        <dbReference type="EMBL" id="KAK4488295.1"/>
    </source>
</evidence>
<reference evidence="1 2" key="1">
    <citation type="journal article" date="2023" name="bioRxiv">
        <title>Genome report: Whole genome sequence and annotation of Penstemon davidsonii.</title>
        <authorList>
            <person name="Ostevik K.L."/>
            <person name="Alabady M."/>
            <person name="Zhang M."/>
            <person name="Rausher M.D."/>
        </authorList>
    </citation>
    <scope>NUCLEOTIDE SEQUENCE [LARGE SCALE GENOMIC DNA]</scope>
    <source>
        <strain evidence="1">DNT005</strain>
        <tissue evidence="1">Whole leaf</tissue>
    </source>
</reference>
<accession>A0ABR0DGB8</accession>
<dbReference type="SUPFAM" id="SSF51735">
    <property type="entry name" value="NAD(P)-binding Rossmann-fold domains"/>
    <property type="match status" value="1"/>
</dbReference>
<dbReference type="PANTHER" id="PTHR48476">
    <property type="entry name" value="SHORT-CHAIN DEHYDROGENASE TIC 32, CHLOROPLASTIC-LIKE"/>
    <property type="match status" value="1"/>
</dbReference>
<dbReference type="PANTHER" id="PTHR48476:SF1">
    <property type="entry name" value="SHORT-CHAIN DEHYDROGENASE TIC 32, CHLOROPLASTIC-LIKE"/>
    <property type="match status" value="1"/>
</dbReference>